<protein>
    <submittedName>
        <fullName evidence="1">Uncharacterized protein</fullName>
    </submittedName>
</protein>
<reference evidence="1" key="1">
    <citation type="submission" date="2018-05" db="EMBL/GenBank/DDBJ databases">
        <authorList>
            <person name="Lanie J.A."/>
            <person name="Ng W.-L."/>
            <person name="Kazmierczak K.M."/>
            <person name="Andrzejewski T.M."/>
            <person name="Davidsen T.M."/>
            <person name="Wayne K.J."/>
            <person name="Tettelin H."/>
            <person name="Glass J.I."/>
            <person name="Rusch D."/>
            <person name="Podicherti R."/>
            <person name="Tsui H.-C.T."/>
            <person name="Winkler M.E."/>
        </authorList>
    </citation>
    <scope>NUCLEOTIDE SEQUENCE</scope>
</reference>
<organism evidence="1">
    <name type="scientific">marine metagenome</name>
    <dbReference type="NCBI Taxonomy" id="408172"/>
    <lineage>
        <taxon>unclassified sequences</taxon>
        <taxon>metagenomes</taxon>
        <taxon>ecological metagenomes</taxon>
    </lineage>
</organism>
<evidence type="ECO:0000313" key="1">
    <source>
        <dbReference type="EMBL" id="SUZ57056.1"/>
    </source>
</evidence>
<accession>A0A381NR37</accession>
<dbReference type="PROSITE" id="PS51257">
    <property type="entry name" value="PROKAR_LIPOPROTEIN"/>
    <property type="match status" value="1"/>
</dbReference>
<proteinExistence type="predicted"/>
<dbReference type="EMBL" id="UINC01000539">
    <property type="protein sequence ID" value="SUZ57056.1"/>
    <property type="molecule type" value="Genomic_DNA"/>
</dbReference>
<gene>
    <name evidence="1" type="ORF">METZ01_LOCUS9910</name>
</gene>
<name>A0A381NR37_9ZZZZ</name>
<dbReference type="AlphaFoldDB" id="A0A381NR37"/>
<sequence length="145" mass="16348">MRKTHLIPTLLLVLATSTACEIFEDRSPENLFLKMSGDPGASVQLMMSTEFIAGVNEVGMTEVKVFRSDTIVIALPVDTVISISRYNQFLLEATPFSADTMNVSVRIDVDTRKQLDESGDIFRINPWRYVYVFNQPVTRSVEIII</sequence>